<dbReference type="RefSeq" id="WP_322607573.1">
    <property type="nucleotide sequence ID" value="NZ_JARVCO010000004.1"/>
</dbReference>
<evidence type="ECO:0008006" key="5">
    <source>
        <dbReference type="Google" id="ProtNLM"/>
    </source>
</evidence>
<keyword evidence="2" id="KW-0472">Membrane</keyword>
<dbReference type="Proteomes" id="UP001290861">
    <property type="component" value="Unassembled WGS sequence"/>
</dbReference>
<keyword evidence="2" id="KW-1133">Transmembrane helix</keyword>
<evidence type="ECO:0000256" key="1">
    <source>
        <dbReference type="SAM" id="MobiDB-lite"/>
    </source>
</evidence>
<feature type="compositionally biased region" description="Basic residues" evidence="1">
    <location>
        <begin position="61"/>
        <end position="75"/>
    </location>
</feature>
<gene>
    <name evidence="3" type="ORF">P9H32_03960</name>
</gene>
<comment type="caution">
    <text evidence="3">The sequence shown here is derived from an EMBL/GenBank/DDBJ whole genome shotgun (WGS) entry which is preliminary data.</text>
</comment>
<accession>A0ABU5MU76</accession>
<evidence type="ECO:0000313" key="4">
    <source>
        <dbReference type="Proteomes" id="UP001290861"/>
    </source>
</evidence>
<keyword evidence="4" id="KW-1185">Reference proteome</keyword>
<organism evidence="3 4">
    <name type="scientific">Pontiella agarivorans</name>
    <dbReference type="NCBI Taxonomy" id="3038953"/>
    <lineage>
        <taxon>Bacteria</taxon>
        <taxon>Pseudomonadati</taxon>
        <taxon>Kiritimatiellota</taxon>
        <taxon>Kiritimatiellia</taxon>
        <taxon>Kiritimatiellales</taxon>
        <taxon>Pontiellaceae</taxon>
        <taxon>Pontiella</taxon>
    </lineage>
</organism>
<feature type="region of interest" description="Disordered" evidence="1">
    <location>
        <begin position="53"/>
        <end position="79"/>
    </location>
</feature>
<dbReference type="EMBL" id="JARVCO010000004">
    <property type="protein sequence ID" value="MDZ8117770.1"/>
    <property type="molecule type" value="Genomic_DNA"/>
</dbReference>
<name>A0ABU5MU76_9BACT</name>
<sequence length="371" mass="40866">MKKSNVKKGNGVVKGAPSGFVISIAIHAAAFALAGMLVVFNVVKKEEKKFIPPKPVDRPKMKLKKPKVKVKKSTKPKSTTRIVTKVQKASMPDIQLPEMSGIGEGLAGDIGGFDMAPDLEEVSFFGSEHSIGNDFVGTYYDMNRDRSGRAVPMDPDTMANIVKNFLIKGWKSSVFSRYYQAPKRLFTTHFCVPTELSTLGPAAFGQEGGASWCWLAHYKGQLVYPEDIRIRFWGQGDDYMIVRVDGEVVLLATWPQGPEPYLISLWDSDSVDNRKYAMGNNLSVVGDWIDLKAGEPLDMEVLIGEGGGGLFTAMLCVEVEGEEYPNNPFMLGPTLPIFKTEELSQDMVDSIHFMLAEGDASVTNGPVFKDY</sequence>
<keyword evidence="2" id="KW-0812">Transmembrane</keyword>
<protein>
    <recommendedName>
        <fullName evidence="5">PA14 domain-containing protein</fullName>
    </recommendedName>
</protein>
<proteinExistence type="predicted"/>
<evidence type="ECO:0000313" key="3">
    <source>
        <dbReference type="EMBL" id="MDZ8117770.1"/>
    </source>
</evidence>
<reference evidence="3 4" key="1">
    <citation type="journal article" date="2024" name="Appl. Environ. Microbiol.">
        <title>Pontiella agarivorans sp. nov., a novel marine anaerobic bacterium capable of degrading macroalgal polysaccharides and fixing nitrogen.</title>
        <authorList>
            <person name="Liu N."/>
            <person name="Kivenson V."/>
            <person name="Peng X."/>
            <person name="Cui Z."/>
            <person name="Lankiewicz T.S."/>
            <person name="Gosselin K.M."/>
            <person name="English C.J."/>
            <person name="Blair E.M."/>
            <person name="O'Malley M.A."/>
            <person name="Valentine D.L."/>
        </authorList>
    </citation>
    <scope>NUCLEOTIDE SEQUENCE [LARGE SCALE GENOMIC DNA]</scope>
    <source>
        <strain evidence="3 4">NLcol2</strain>
    </source>
</reference>
<evidence type="ECO:0000256" key="2">
    <source>
        <dbReference type="SAM" id="Phobius"/>
    </source>
</evidence>
<feature type="transmembrane region" description="Helical" evidence="2">
    <location>
        <begin position="20"/>
        <end position="43"/>
    </location>
</feature>